<name>A0A1F5S3H4_9BACT</name>
<evidence type="ECO:0000313" key="3">
    <source>
        <dbReference type="EMBL" id="OGF20831.1"/>
    </source>
</evidence>
<feature type="transmembrane region" description="Helical" evidence="2">
    <location>
        <begin position="9"/>
        <end position="28"/>
    </location>
</feature>
<evidence type="ECO:0000256" key="2">
    <source>
        <dbReference type="SAM" id="Phobius"/>
    </source>
</evidence>
<proteinExistence type="predicted"/>
<sequence>MYFSRRTKIVIAIVIILLLAFLLYWFLWRGKSVNDEEVQSPPPPIAIVPQNKPAGSVPPEPVKGEEKTKADLGRLAAAFAERFGSYSNQGEYANVLDLKPIMTGTMQKWVDDYVAESKAAITDVSVYSGITTKAVSSKITAINEKGGTATVVVNTQREGAGEKTAENKEIYYQNLELEFQKISDEWKVNKANWLE</sequence>
<keyword evidence="2" id="KW-1133">Transmembrane helix</keyword>
<dbReference type="EMBL" id="MFGA01000020">
    <property type="protein sequence ID" value="OGF20831.1"/>
    <property type="molecule type" value="Genomic_DNA"/>
</dbReference>
<dbReference type="Proteomes" id="UP000177407">
    <property type="component" value="Unassembled WGS sequence"/>
</dbReference>
<comment type="caution">
    <text evidence="3">The sequence shown here is derived from an EMBL/GenBank/DDBJ whole genome shotgun (WGS) entry which is preliminary data.</text>
</comment>
<evidence type="ECO:0000313" key="4">
    <source>
        <dbReference type="Proteomes" id="UP000177407"/>
    </source>
</evidence>
<reference evidence="3 4" key="1">
    <citation type="journal article" date="2016" name="Nat. Commun.">
        <title>Thousands of microbial genomes shed light on interconnected biogeochemical processes in an aquifer system.</title>
        <authorList>
            <person name="Anantharaman K."/>
            <person name="Brown C.T."/>
            <person name="Hug L.A."/>
            <person name="Sharon I."/>
            <person name="Castelle C.J."/>
            <person name="Probst A.J."/>
            <person name="Thomas B.C."/>
            <person name="Singh A."/>
            <person name="Wilkins M.J."/>
            <person name="Karaoz U."/>
            <person name="Brodie E.L."/>
            <person name="Williams K.H."/>
            <person name="Hubbard S.S."/>
            <person name="Banfield J.F."/>
        </authorList>
    </citation>
    <scope>NUCLEOTIDE SEQUENCE [LARGE SCALE GENOMIC DNA]</scope>
</reference>
<accession>A0A1F5S3H4</accession>
<dbReference type="AlphaFoldDB" id="A0A1F5S3H4"/>
<gene>
    <name evidence="3" type="ORF">A2257_03635</name>
</gene>
<keyword evidence="2" id="KW-0472">Membrane</keyword>
<evidence type="ECO:0000256" key="1">
    <source>
        <dbReference type="SAM" id="MobiDB-lite"/>
    </source>
</evidence>
<keyword evidence="2" id="KW-0812">Transmembrane</keyword>
<protein>
    <recommendedName>
        <fullName evidence="5">Tim44-like domain-containing protein</fullName>
    </recommendedName>
</protein>
<organism evidence="3 4">
    <name type="scientific">Candidatus Falkowbacteria bacterium RIFOXYA2_FULL_38_12</name>
    <dbReference type="NCBI Taxonomy" id="1797993"/>
    <lineage>
        <taxon>Bacteria</taxon>
        <taxon>Candidatus Falkowiibacteriota</taxon>
    </lineage>
</organism>
<evidence type="ECO:0008006" key="5">
    <source>
        <dbReference type="Google" id="ProtNLM"/>
    </source>
</evidence>
<feature type="region of interest" description="Disordered" evidence="1">
    <location>
        <begin position="41"/>
        <end position="65"/>
    </location>
</feature>